<name>A0A917ERR6_9MICC</name>
<proteinExistence type="predicted"/>
<evidence type="ECO:0008006" key="4">
    <source>
        <dbReference type="Google" id="ProtNLM"/>
    </source>
</evidence>
<keyword evidence="1" id="KW-0143">Chaperone</keyword>
<evidence type="ECO:0000256" key="1">
    <source>
        <dbReference type="ARBA" id="ARBA00023186"/>
    </source>
</evidence>
<keyword evidence="3" id="KW-1185">Reference proteome</keyword>
<dbReference type="EMBL" id="BMIS01000007">
    <property type="protein sequence ID" value="GGE70997.1"/>
    <property type="molecule type" value="Genomic_DNA"/>
</dbReference>
<comment type="caution">
    <text evidence="2">The sequence shown here is derived from an EMBL/GenBank/DDBJ whole genome shotgun (WGS) entry which is preliminary data.</text>
</comment>
<dbReference type="GO" id="GO:0016151">
    <property type="term" value="F:nickel cation binding"/>
    <property type="evidence" value="ECO:0007669"/>
    <property type="project" value="InterPro"/>
</dbReference>
<dbReference type="Proteomes" id="UP000633136">
    <property type="component" value="Unassembled WGS sequence"/>
</dbReference>
<reference evidence="2" key="1">
    <citation type="journal article" date="2014" name="Int. J. Syst. Evol. Microbiol.">
        <title>Complete genome sequence of Corynebacterium casei LMG S-19264T (=DSM 44701T), isolated from a smear-ripened cheese.</title>
        <authorList>
            <consortium name="US DOE Joint Genome Institute (JGI-PGF)"/>
            <person name="Walter F."/>
            <person name="Albersmeier A."/>
            <person name="Kalinowski J."/>
            <person name="Ruckert C."/>
        </authorList>
    </citation>
    <scope>NUCLEOTIDE SEQUENCE</scope>
    <source>
        <strain evidence="2">CGMCC 1.15388</strain>
    </source>
</reference>
<organism evidence="2 3">
    <name type="scientific">Nesterenkonia cremea</name>
    <dbReference type="NCBI Taxonomy" id="1882340"/>
    <lineage>
        <taxon>Bacteria</taxon>
        <taxon>Bacillati</taxon>
        <taxon>Actinomycetota</taxon>
        <taxon>Actinomycetes</taxon>
        <taxon>Micrococcales</taxon>
        <taxon>Micrococcaceae</taxon>
        <taxon>Nesterenkonia</taxon>
    </lineage>
</organism>
<dbReference type="RefSeq" id="WP_188684818.1">
    <property type="nucleotide sequence ID" value="NZ_BMIS01000007.1"/>
</dbReference>
<protein>
    <recommendedName>
        <fullName evidence="4">Urease accessory protein</fullName>
    </recommendedName>
</protein>
<evidence type="ECO:0000313" key="2">
    <source>
        <dbReference type="EMBL" id="GGE70997.1"/>
    </source>
</evidence>
<gene>
    <name evidence="2" type="ORF">GCM10011401_17660</name>
</gene>
<accession>A0A917ERR6</accession>
<dbReference type="Pfam" id="PF01774">
    <property type="entry name" value="UreD"/>
    <property type="match status" value="1"/>
</dbReference>
<sequence>MSTTRIRVERGSGRLRTELVVGKLAPRLISRDETCAHVGMTTAEMILLDADEVHLQVEVGAGCALRLEDIGGMVAYPRKRPEQPGPPAQWHVDLRLEQDARLIWEGLPFVIAQDADVLRRTQVDLADGARALIRETLVWGRSGETGGRLRSITHAADPGGDLLLEDVEADAGQPAPGILGEHRVLDSLIALGFEPKTAPGDLVLAQPGAVARHLGAQTHASGLDARLRDWSEALLA</sequence>
<reference evidence="2" key="2">
    <citation type="submission" date="2020-09" db="EMBL/GenBank/DDBJ databases">
        <authorList>
            <person name="Sun Q."/>
            <person name="Zhou Y."/>
        </authorList>
    </citation>
    <scope>NUCLEOTIDE SEQUENCE</scope>
    <source>
        <strain evidence="2">CGMCC 1.15388</strain>
    </source>
</reference>
<dbReference type="InterPro" id="IPR002669">
    <property type="entry name" value="UreD"/>
</dbReference>
<evidence type="ECO:0000313" key="3">
    <source>
        <dbReference type="Proteomes" id="UP000633136"/>
    </source>
</evidence>
<dbReference type="AlphaFoldDB" id="A0A917ERR6"/>